<evidence type="ECO:0000313" key="1">
    <source>
        <dbReference type="EMBL" id="OXU22879.1"/>
    </source>
</evidence>
<sequence>MLETKIVGFCKGPFCDLRFDLESVFKLLRSRILTGKIEVNLGMTLKNDRFPIEDHCFEPISNYYGV</sequence>
<evidence type="ECO:0000313" key="2">
    <source>
        <dbReference type="Proteomes" id="UP000215335"/>
    </source>
</evidence>
<protein>
    <submittedName>
        <fullName evidence="1">Uncharacterized protein</fullName>
    </submittedName>
</protein>
<dbReference type="EMBL" id="NNAY01001803">
    <property type="protein sequence ID" value="OXU22879.1"/>
    <property type="molecule type" value="Genomic_DNA"/>
</dbReference>
<name>A0A232EWZ8_9HYME</name>
<dbReference type="AlphaFoldDB" id="A0A232EWZ8"/>
<keyword evidence="2" id="KW-1185">Reference proteome</keyword>
<comment type="caution">
    <text evidence="1">The sequence shown here is derived from an EMBL/GenBank/DDBJ whole genome shotgun (WGS) entry which is preliminary data.</text>
</comment>
<accession>A0A232EWZ8</accession>
<proteinExistence type="predicted"/>
<gene>
    <name evidence="1" type="ORF">TSAR_010198</name>
</gene>
<dbReference type="Proteomes" id="UP000215335">
    <property type="component" value="Unassembled WGS sequence"/>
</dbReference>
<reference evidence="1 2" key="1">
    <citation type="journal article" date="2017" name="Curr. Biol.">
        <title>The Evolution of Venom by Co-option of Single-Copy Genes.</title>
        <authorList>
            <person name="Martinson E.O."/>
            <person name="Mrinalini"/>
            <person name="Kelkar Y.D."/>
            <person name="Chang C.H."/>
            <person name="Werren J.H."/>
        </authorList>
    </citation>
    <scope>NUCLEOTIDE SEQUENCE [LARGE SCALE GENOMIC DNA]</scope>
    <source>
        <strain evidence="1 2">Alberta</strain>
        <tissue evidence="1">Whole body</tissue>
    </source>
</reference>
<organism evidence="1 2">
    <name type="scientific">Trichomalopsis sarcophagae</name>
    <dbReference type="NCBI Taxonomy" id="543379"/>
    <lineage>
        <taxon>Eukaryota</taxon>
        <taxon>Metazoa</taxon>
        <taxon>Ecdysozoa</taxon>
        <taxon>Arthropoda</taxon>
        <taxon>Hexapoda</taxon>
        <taxon>Insecta</taxon>
        <taxon>Pterygota</taxon>
        <taxon>Neoptera</taxon>
        <taxon>Endopterygota</taxon>
        <taxon>Hymenoptera</taxon>
        <taxon>Apocrita</taxon>
        <taxon>Proctotrupomorpha</taxon>
        <taxon>Chalcidoidea</taxon>
        <taxon>Pteromalidae</taxon>
        <taxon>Pteromalinae</taxon>
        <taxon>Trichomalopsis</taxon>
    </lineage>
</organism>